<dbReference type="InterPro" id="IPR055411">
    <property type="entry name" value="LRR_FXL15/At3g58940/PEG3-like"/>
</dbReference>
<feature type="domain" description="FBD" evidence="2">
    <location>
        <begin position="347"/>
        <end position="379"/>
    </location>
</feature>
<dbReference type="InterPro" id="IPR006566">
    <property type="entry name" value="FBD"/>
</dbReference>
<dbReference type="InterPro" id="IPR036047">
    <property type="entry name" value="F-box-like_dom_sf"/>
</dbReference>
<reference evidence="4 5" key="1">
    <citation type="journal article" date="2009" name="Nature">
        <title>The Sorghum bicolor genome and the diversification of grasses.</title>
        <authorList>
            <person name="Paterson A.H."/>
            <person name="Bowers J.E."/>
            <person name="Bruggmann R."/>
            <person name="Dubchak I."/>
            <person name="Grimwood J."/>
            <person name="Gundlach H."/>
            <person name="Haberer G."/>
            <person name="Hellsten U."/>
            <person name="Mitros T."/>
            <person name="Poliakov A."/>
            <person name="Schmutz J."/>
            <person name="Spannagl M."/>
            <person name="Tang H."/>
            <person name="Wang X."/>
            <person name="Wicker T."/>
            <person name="Bharti A.K."/>
            <person name="Chapman J."/>
            <person name="Feltus F.A."/>
            <person name="Gowik U."/>
            <person name="Grigoriev I.V."/>
            <person name="Lyons E."/>
            <person name="Maher C.A."/>
            <person name="Martis M."/>
            <person name="Narechania A."/>
            <person name="Otillar R.P."/>
            <person name="Penning B.W."/>
            <person name="Salamov A.A."/>
            <person name="Wang Y."/>
            <person name="Zhang L."/>
            <person name="Carpita N.C."/>
            <person name="Freeling M."/>
            <person name="Gingle A.R."/>
            <person name="Hash C.T."/>
            <person name="Keller B."/>
            <person name="Klein P."/>
            <person name="Kresovich S."/>
            <person name="McCann M.C."/>
            <person name="Ming R."/>
            <person name="Peterson D.G."/>
            <person name="Mehboob-ur-Rahman"/>
            <person name="Ware D."/>
            <person name="Westhoff P."/>
            <person name="Mayer K.F."/>
            <person name="Messing J."/>
            <person name="Rokhsar D.S."/>
        </authorList>
    </citation>
    <scope>NUCLEOTIDE SEQUENCE [LARGE SCALE GENOMIC DNA]</scope>
    <source>
        <strain evidence="5">cv. BTx623</strain>
    </source>
</reference>
<evidence type="ECO:0000259" key="2">
    <source>
        <dbReference type="Pfam" id="PF08387"/>
    </source>
</evidence>
<dbReference type="Proteomes" id="UP000000768">
    <property type="component" value="Chromosome 2"/>
</dbReference>
<dbReference type="AlphaFoldDB" id="A0A1W0W1X5"/>
<dbReference type="CDD" id="cd22160">
    <property type="entry name" value="F-box_AtFBL13-like"/>
    <property type="match status" value="1"/>
</dbReference>
<dbReference type="Gramene" id="OQU88351">
    <property type="protein sequence ID" value="OQU88351"/>
    <property type="gene ID" value="SORBI_3002G016500"/>
</dbReference>
<dbReference type="PANTHER" id="PTHR32141:SF39">
    <property type="entry name" value="F-BOX DOMAIN-CONTAINING PROTEIN"/>
    <property type="match status" value="1"/>
</dbReference>
<feature type="domain" description="F-box/LRR-repeat protein 15/At3g58940/PEG3-like LRR" evidence="3">
    <location>
        <begin position="101"/>
        <end position="322"/>
    </location>
</feature>
<dbReference type="EMBL" id="CM000761">
    <property type="protein sequence ID" value="OQU88351.1"/>
    <property type="molecule type" value="Genomic_DNA"/>
</dbReference>
<dbReference type="InterPro" id="IPR032675">
    <property type="entry name" value="LRR_dom_sf"/>
</dbReference>
<dbReference type="SUPFAM" id="SSF52047">
    <property type="entry name" value="RNI-like"/>
    <property type="match status" value="1"/>
</dbReference>
<accession>A0A1W0W1X5</accession>
<dbReference type="Pfam" id="PF08387">
    <property type="entry name" value="FBD"/>
    <property type="match status" value="1"/>
</dbReference>
<feature type="domain" description="F-box" evidence="1">
    <location>
        <begin position="9"/>
        <end position="49"/>
    </location>
</feature>
<dbReference type="Pfam" id="PF24758">
    <property type="entry name" value="LRR_At5g56370"/>
    <property type="match status" value="1"/>
</dbReference>
<evidence type="ECO:0000259" key="1">
    <source>
        <dbReference type="Pfam" id="PF00646"/>
    </source>
</evidence>
<evidence type="ECO:0000259" key="3">
    <source>
        <dbReference type="Pfam" id="PF24758"/>
    </source>
</evidence>
<dbReference type="Pfam" id="PF00646">
    <property type="entry name" value="F-box"/>
    <property type="match status" value="1"/>
</dbReference>
<sequence>MKARKVDRISSLPDGVLGDIVSLLPTKDGARTQLLSSRWRHLWRSAPLNLHLHDDDDDDPLGPRFRASEVSRILSAHPGPCRRFAMSFRYASYHYPTTAAVDAWLRSPALDDLQELLLFYHYPRLPLPPSLRRFSSTLRAASFGDCSFPDGNNSNGGGALLLPVLESLTLSNVSISGSALRALLAGCPVLQSFLLIGTTYVSSRLQIVSPSLRSIKVSSYWRSLELVIEDAPCLERIHLQCKEKTHMNISVISAPRLAILGELCDNTPSLQFGTTLLQGSTVVTMADAVNSVKVLSLSRVKLCLDAAINLLKCFPHLEKLHIKATSVCVENAWYQTNPERIGILNIRLRKIVLENYQGSKSHVDFVNFFLSNARALESLELVVRNITTKKWIARQQRLLHIKSASRDPQVTFVSHKKT</sequence>
<dbReference type="InParanoid" id="A0A1W0W1X5"/>
<organism evidence="4 5">
    <name type="scientific">Sorghum bicolor</name>
    <name type="common">Sorghum</name>
    <name type="synonym">Sorghum vulgare</name>
    <dbReference type="NCBI Taxonomy" id="4558"/>
    <lineage>
        <taxon>Eukaryota</taxon>
        <taxon>Viridiplantae</taxon>
        <taxon>Streptophyta</taxon>
        <taxon>Embryophyta</taxon>
        <taxon>Tracheophyta</taxon>
        <taxon>Spermatophyta</taxon>
        <taxon>Magnoliopsida</taxon>
        <taxon>Liliopsida</taxon>
        <taxon>Poales</taxon>
        <taxon>Poaceae</taxon>
        <taxon>PACMAD clade</taxon>
        <taxon>Panicoideae</taxon>
        <taxon>Andropogonodae</taxon>
        <taxon>Andropogoneae</taxon>
        <taxon>Sorghinae</taxon>
        <taxon>Sorghum</taxon>
    </lineage>
</organism>
<proteinExistence type="predicted"/>
<dbReference type="InterPro" id="IPR001810">
    <property type="entry name" value="F-box_dom"/>
</dbReference>
<gene>
    <name evidence="4" type="ORF">SORBI_3002G016500</name>
</gene>
<dbReference type="InterPro" id="IPR053781">
    <property type="entry name" value="F-box_AtFBL13-like"/>
</dbReference>
<dbReference type="InterPro" id="IPR055302">
    <property type="entry name" value="F-box_dom-containing"/>
</dbReference>
<dbReference type="Gene3D" id="3.80.10.10">
    <property type="entry name" value="Ribonuclease Inhibitor"/>
    <property type="match status" value="1"/>
</dbReference>
<dbReference type="Gene3D" id="1.20.1280.50">
    <property type="match status" value="1"/>
</dbReference>
<dbReference type="SUPFAM" id="SSF81383">
    <property type="entry name" value="F-box domain"/>
    <property type="match status" value="1"/>
</dbReference>
<dbReference type="STRING" id="4558.A0A1W0W1X5"/>
<evidence type="ECO:0000313" key="4">
    <source>
        <dbReference type="EMBL" id="OQU88351.1"/>
    </source>
</evidence>
<dbReference type="PANTHER" id="PTHR32141">
    <property type="match status" value="1"/>
</dbReference>
<protein>
    <submittedName>
        <fullName evidence="4">Uncharacterized protein</fullName>
    </submittedName>
</protein>
<reference evidence="5" key="3">
    <citation type="journal article" date="2018" name="Plant J.">
        <title>The Sorghum bicolor reference genome: improved assembly, gene annotations, a transcriptome atlas, and signatures of genome organization.</title>
        <authorList>
            <person name="McCormick R.F."/>
            <person name="Truong S.K."/>
            <person name="Sreedasyam A."/>
            <person name="Jenkins J."/>
            <person name="Shu S."/>
            <person name="Sims D."/>
            <person name="Kennedy M."/>
            <person name="Amirebrahimi M."/>
            <person name="Weers B.D."/>
            <person name="McKinley B."/>
            <person name="Mattison A."/>
            <person name="Morishige D.T."/>
            <person name="Grimwood J."/>
            <person name="Schmutz J."/>
            <person name="Mullet J.E."/>
        </authorList>
    </citation>
    <scope>NUCLEOTIDE SEQUENCE [LARGE SCALE GENOMIC DNA]</scope>
    <source>
        <strain evidence="5">cv. BTx623</strain>
    </source>
</reference>
<dbReference type="Gramene" id="OQU88352">
    <property type="protein sequence ID" value="OQU88352"/>
    <property type="gene ID" value="SORBI_3002G016500"/>
</dbReference>
<evidence type="ECO:0000313" key="5">
    <source>
        <dbReference type="Proteomes" id="UP000000768"/>
    </source>
</evidence>
<dbReference type="EMBL" id="CM000761">
    <property type="protein sequence ID" value="OQU88352.1"/>
    <property type="molecule type" value="Genomic_DNA"/>
</dbReference>
<keyword evidence="5" id="KW-1185">Reference proteome</keyword>
<reference evidence="4" key="2">
    <citation type="submission" date="2017-02" db="EMBL/GenBank/DDBJ databases">
        <title>WGS assembly of Sorghum bicolor.</title>
        <authorList>
            <person name="Paterson A."/>
            <person name="Mullet J."/>
            <person name="Bowers J."/>
            <person name="Bruggmann R."/>
            <person name="Dubchak I."/>
            <person name="Grimwood J."/>
            <person name="Gundlach H."/>
            <person name="Haberer G."/>
            <person name="Hellsten U."/>
            <person name="Mitros T."/>
            <person name="Poliakov A."/>
            <person name="Schmutz J."/>
            <person name="Spannagl M."/>
            <person name="Tang H."/>
            <person name="Wang X."/>
            <person name="Wicker T."/>
            <person name="Bharti A."/>
            <person name="Chapman J."/>
            <person name="Feltus F."/>
            <person name="Gowik U."/>
            <person name="Grigoriev I."/>
            <person name="Lyons E."/>
            <person name="Maher C."/>
            <person name="Martis M."/>
            <person name="Narechania A."/>
            <person name="Otillar R."/>
            <person name="Penning B."/>
            <person name="Salamov A."/>
            <person name="Wang Y."/>
            <person name="Zhang L."/>
            <person name="Carpita N."/>
            <person name="Freeling M."/>
            <person name="Gingle A."/>
            <person name="Hash C."/>
            <person name="Keller B."/>
            <person name="Klein P."/>
            <person name="Kresovich S."/>
            <person name="Mccann M."/>
            <person name="Ming R."/>
            <person name="Peterson D."/>
            <person name="Rahman M."/>
            <person name="Ware D."/>
            <person name="Westhoff P."/>
            <person name="Mayer K."/>
            <person name="Messing J."/>
            <person name="Sims D."/>
            <person name="Jenkins J."/>
            <person name="Shu S."/>
            <person name="Rokhsar D."/>
        </authorList>
    </citation>
    <scope>NUCLEOTIDE SEQUENCE</scope>
</reference>
<dbReference type="OMA" id="MAPQRES"/>
<name>A0A1W0W1X5_SORBI</name>
<dbReference type="eggNOG" id="ENOG502SWU0">
    <property type="taxonomic scope" value="Eukaryota"/>
</dbReference>